<dbReference type="EMBL" id="BSYO01000006">
    <property type="protein sequence ID" value="GMH06219.1"/>
    <property type="molecule type" value="Genomic_DNA"/>
</dbReference>
<evidence type="ECO:0000313" key="2">
    <source>
        <dbReference type="Proteomes" id="UP001279734"/>
    </source>
</evidence>
<evidence type="ECO:0000313" key="1">
    <source>
        <dbReference type="EMBL" id="GMH06219.1"/>
    </source>
</evidence>
<proteinExistence type="predicted"/>
<keyword evidence="2" id="KW-1185">Reference proteome</keyword>
<dbReference type="Proteomes" id="UP001279734">
    <property type="component" value="Unassembled WGS sequence"/>
</dbReference>
<sequence>MLSWLIVLRDHHPVESIFLLPIILGRILFHLVLLGRHSWHVCDWECNSKGWRLRASAGGESTVAVEVWSLLLFKAPYVQPCSASEMLVHSPV</sequence>
<reference evidence="1" key="1">
    <citation type="submission" date="2023-05" db="EMBL/GenBank/DDBJ databases">
        <title>Nepenthes gracilis genome sequencing.</title>
        <authorList>
            <person name="Fukushima K."/>
        </authorList>
    </citation>
    <scope>NUCLEOTIDE SEQUENCE</scope>
    <source>
        <strain evidence="1">SING2019-196</strain>
    </source>
</reference>
<protein>
    <submittedName>
        <fullName evidence="1">Uncharacterized protein</fullName>
    </submittedName>
</protein>
<gene>
    <name evidence="1" type="ORF">Nepgr_008059</name>
</gene>
<accession>A0AAD3S8D9</accession>
<dbReference type="AlphaFoldDB" id="A0AAD3S8D9"/>
<name>A0AAD3S8D9_NEPGR</name>
<comment type="caution">
    <text evidence="1">The sequence shown here is derived from an EMBL/GenBank/DDBJ whole genome shotgun (WGS) entry which is preliminary data.</text>
</comment>
<organism evidence="1 2">
    <name type="scientific">Nepenthes gracilis</name>
    <name type="common">Slender pitcher plant</name>
    <dbReference type="NCBI Taxonomy" id="150966"/>
    <lineage>
        <taxon>Eukaryota</taxon>
        <taxon>Viridiplantae</taxon>
        <taxon>Streptophyta</taxon>
        <taxon>Embryophyta</taxon>
        <taxon>Tracheophyta</taxon>
        <taxon>Spermatophyta</taxon>
        <taxon>Magnoliopsida</taxon>
        <taxon>eudicotyledons</taxon>
        <taxon>Gunneridae</taxon>
        <taxon>Pentapetalae</taxon>
        <taxon>Caryophyllales</taxon>
        <taxon>Nepenthaceae</taxon>
        <taxon>Nepenthes</taxon>
    </lineage>
</organism>